<dbReference type="AlphaFoldDB" id="A0A8H3CCY6"/>
<comment type="caution">
    <text evidence="1">The sequence shown here is derived from an EMBL/GenBank/DDBJ whole genome shotgun (WGS) entry which is preliminary data.</text>
</comment>
<protein>
    <submittedName>
        <fullName evidence="1">Uncharacterized protein</fullName>
    </submittedName>
</protein>
<reference evidence="1" key="1">
    <citation type="submission" date="2021-01" db="EMBL/GenBank/DDBJ databases">
        <authorList>
            <person name="Kaushik A."/>
        </authorList>
    </citation>
    <scope>NUCLEOTIDE SEQUENCE</scope>
    <source>
        <strain evidence="1">AG4-RS23</strain>
    </source>
</reference>
<gene>
    <name evidence="1" type="ORF">RDB_LOCUS95016</name>
</gene>
<organism evidence="1 2">
    <name type="scientific">Rhizoctonia solani</name>
    <dbReference type="NCBI Taxonomy" id="456999"/>
    <lineage>
        <taxon>Eukaryota</taxon>
        <taxon>Fungi</taxon>
        <taxon>Dikarya</taxon>
        <taxon>Basidiomycota</taxon>
        <taxon>Agaricomycotina</taxon>
        <taxon>Agaricomycetes</taxon>
        <taxon>Cantharellales</taxon>
        <taxon>Ceratobasidiaceae</taxon>
        <taxon>Rhizoctonia</taxon>
    </lineage>
</organism>
<accession>A0A8H3CCY6</accession>
<proteinExistence type="predicted"/>
<dbReference type="Proteomes" id="UP000663861">
    <property type="component" value="Unassembled WGS sequence"/>
</dbReference>
<name>A0A8H3CCY6_9AGAM</name>
<feature type="non-terminal residue" evidence="1">
    <location>
        <position position="1"/>
    </location>
</feature>
<evidence type="ECO:0000313" key="1">
    <source>
        <dbReference type="EMBL" id="CAE6478598.1"/>
    </source>
</evidence>
<dbReference type="EMBL" id="CAJMWY010001937">
    <property type="protein sequence ID" value="CAE6478598.1"/>
    <property type="molecule type" value="Genomic_DNA"/>
</dbReference>
<sequence>LNIKAFARHFRIVSSSLSSLPSPSATTFHHVSTPTLLVPCDSSCLLVFYDVFFGLLVHIGAVIIKTASQTGPLTSIFQASASAGSSPSTIPSFLSLFVNSCSLVVA</sequence>
<evidence type="ECO:0000313" key="2">
    <source>
        <dbReference type="Proteomes" id="UP000663861"/>
    </source>
</evidence>